<dbReference type="OrthoDB" id="121208at2"/>
<keyword evidence="2" id="KW-1185">Reference proteome</keyword>
<proteinExistence type="predicted"/>
<gene>
    <name evidence="1" type="ORF">A4H97_31365</name>
</gene>
<dbReference type="InterPro" id="IPR005180">
    <property type="entry name" value="DUF302"/>
</dbReference>
<dbReference type="STRING" id="354355.SAMN05660816_06432"/>
<name>A0A1V9EJI4_9BACT</name>
<evidence type="ECO:0000313" key="1">
    <source>
        <dbReference type="EMBL" id="OQP46289.1"/>
    </source>
</evidence>
<dbReference type="Proteomes" id="UP000192610">
    <property type="component" value="Unassembled WGS sequence"/>
</dbReference>
<comment type="caution">
    <text evidence="1">The sequence shown here is derived from an EMBL/GenBank/DDBJ whole genome shotgun (WGS) entry which is preliminary data.</text>
</comment>
<evidence type="ECO:0008006" key="3">
    <source>
        <dbReference type="Google" id="ProtNLM"/>
    </source>
</evidence>
<reference evidence="2" key="1">
    <citation type="submission" date="2016-04" db="EMBL/GenBank/DDBJ databases">
        <authorList>
            <person name="Chen L."/>
            <person name="Zhuang W."/>
            <person name="Wang G."/>
        </authorList>
    </citation>
    <scope>NUCLEOTIDE SEQUENCE [LARGE SCALE GENOMIC DNA]</scope>
    <source>
        <strain evidence="2">17621</strain>
    </source>
</reference>
<sequence>MTSIEITIRRISIISHRPFGEVIQKLERAVGHPEMQAFHQGILQAKNNTELERMVQEATGPDGLMEFYRFDSGEVLRKWQHDEQPHLMRFLIGNPVIMRSMAKSVPDAAAYAPVTILVHQREDGVYLSYDLMESLLAPYGDEPALAFAKDLDIKVTQLLEKVAK</sequence>
<accession>A0A1V9EJI4</accession>
<dbReference type="Gene3D" id="3.30.310.70">
    <property type="entry name" value="TT1751-like domain"/>
    <property type="match status" value="1"/>
</dbReference>
<dbReference type="SUPFAM" id="SSF103247">
    <property type="entry name" value="TT1751-like"/>
    <property type="match status" value="1"/>
</dbReference>
<dbReference type="AlphaFoldDB" id="A0A1V9EJI4"/>
<dbReference type="CDD" id="cd14797">
    <property type="entry name" value="DUF302"/>
    <property type="match status" value="1"/>
</dbReference>
<dbReference type="InterPro" id="IPR035923">
    <property type="entry name" value="TT1751-like_sf"/>
</dbReference>
<evidence type="ECO:0000313" key="2">
    <source>
        <dbReference type="Proteomes" id="UP000192610"/>
    </source>
</evidence>
<organism evidence="1 2">
    <name type="scientific">Niastella yeongjuensis</name>
    <dbReference type="NCBI Taxonomy" id="354355"/>
    <lineage>
        <taxon>Bacteria</taxon>
        <taxon>Pseudomonadati</taxon>
        <taxon>Bacteroidota</taxon>
        <taxon>Chitinophagia</taxon>
        <taxon>Chitinophagales</taxon>
        <taxon>Chitinophagaceae</taxon>
        <taxon>Niastella</taxon>
    </lineage>
</organism>
<protein>
    <recommendedName>
        <fullName evidence="3">DUF302 domain-containing protein</fullName>
    </recommendedName>
</protein>
<dbReference type="EMBL" id="LVXG01000024">
    <property type="protein sequence ID" value="OQP46289.1"/>
    <property type="molecule type" value="Genomic_DNA"/>
</dbReference>